<dbReference type="STRING" id="1193682.BJP25_04785"/>
<organism evidence="13 14">
    <name type="scientific">Actinokineospora bangkokensis</name>
    <dbReference type="NCBI Taxonomy" id="1193682"/>
    <lineage>
        <taxon>Bacteria</taxon>
        <taxon>Bacillati</taxon>
        <taxon>Actinomycetota</taxon>
        <taxon>Actinomycetes</taxon>
        <taxon>Pseudonocardiales</taxon>
        <taxon>Pseudonocardiaceae</taxon>
        <taxon>Actinokineospora</taxon>
    </lineage>
</organism>
<dbReference type="RefSeq" id="WP_075978587.1">
    <property type="nucleotide sequence ID" value="NZ_MKQR01000030.1"/>
</dbReference>
<dbReference type="Pfam" id="PF00293">
    <property type="entry name" value="NUDIX"/>
    <property type="match status" value="1"/>
</dbReference>
<evidence type="ECO:0000259" key="12">
    <source>
        <dbReference type="PROSITE" id="PS51462"/>
    </source>
</evidence>
<evidence type="ECO:0000313" key="13">
    <source>
        <dbReference type="EMBL" id="OLR89643.1"/>
    </source>
</evidence>
<feature type="binding site" evidence="10">
    <location>
        <position position="87"/>
    </location>
    <ligand>
        <name>Mg(2+)</name>
        <dbReference type="ChEBI" id="CHEBI:18420"/>
    </ligand>
</feature>
<evidence type="ECO:0000256" key="1">
    <source>
        <dbReference type="ARBA" id="ARBA00004826"/>
    </source>
</evidence>
<dbReference type="UniPathway" id="UPA00059">
    <property type="reaction ID" value="UER00104"/>
</dbReference>
<evidence type="ECO:0000256" key="10">
    <source>
        <dbReference type="HAMAP-Rule" id="MF_00202"/>
    </source>
</evidence>
<dbReference type="InterPro" id="IPR015797">
    <property type="entry name" value="NUDIX_hydrolase-like_dom_sf"/>
</dbReference>
<dbReference type="InterPro" id="IPR011876">
    <property type="entry name" value="IsopentenylPP_isomerase_typ1"/>
</dbReference>
<evidence type="ECO:0000256" key="5">
    <source>
        <dbReference type="ARBA" id="ARBA00022723"/>
    </source>
</evidence>
<dbReference type="PIRSF" id="PIRSF018427">
    <property type="entry name" value="Isopntndiph_ism"/>
    <property type="match status" value="1"/>
</dbReference>
<protein>
    <recommendedName>
        <fullName evidence="3 10">Isopentenyl-diphosphate Delta-isomerase</fullName>
        <shortName evidence="10">IPP isomerase</shortName>
        <ecNumber evidence="3 10">5.3.3.2</ecNumber>
    </recommendedName>
    <alternativeName>
        <fullName evidence="10">IPP:DMAPP isomerase</fullName>
    </alternativeName>
    <alternativeName>
        <fullName evidence="10">Isopentenyl pyrophosphate isomerase</fullName>
    </alternativeName>
</protein>
<name>A0A1Q9LC98_9PSEU</name>
<feature type="binding site" evidence="10">
    <location>
        <position position="115"/>
    </location>
    <ligand>
        <name>Mn(2+)</name>
        <dbReference type="ChEBI" id="CHEBI:29035"/>
    </ligand>
</feature>
<evidence type="ECO:0000256" key="8">
    <source>
        <dbReference type="ARBA" id="ARBA00023229"/>
    </source>
</evidence>
<proteinExistence type="inferred from homology"/>
<dbReference type="NCBIfam" id="NF002995">
    <property type="entry name" value="PRK03759.1"/>
    <property type="match status" value="1"/>
</dbReference>
<sequence>MTREQVVLLDDTGNHIGLADKHAVHHADTPLHLAFSSYVFDRAGRFLLTRRAASKRTWPSVWTNSCCGHPAEGERAEDAVRRRLADELGLVGDHAVDLVLPGFRYRAVMPDGVVENEICPVFRVRTDDQPVPNPAEVDECAWVDWGEFTAGVLDGSTEISPWAVLQVRALVDLGADPRDWPVGDTADLPPVLRALAV</sequence>
<dbReference type="GO" id="GO:0008299">
    <property type="term" value="P:isoprenoid biosynthetic process"/>
    <property type="evidence" value="ECO:0007669"/>
    <property type="project" value="UniProtKB-UniRule"/>
</dbReference>
<feature type="active site" evidence="10 11">
    <location>
        <position position="117"/>
    </location>
</feature>
<accession>A0A1Q9LC98</accession>
<comment type="cofactor">
    <cofactor evidence="10">
        <name>Mn(2+)</name>
        <dbReference type="ChEBI" id="CHEBI:29035"/>
    </cofactor>
    <text evidence="10">Binds 1 Mn(2+) ion per subunit.</text>
</comment>
<comment type="function">
    <text evidence="10">Catalyzes the 1,3-allylic rearrangement of the homoallylic substrate isopentenyl (IPP) to its highly electrophilic allylic isomer, dimethylallyl diphosphate (DMAPP).</text>
</comment>
<dbReference type="GO" id="GO:0050992">
    <property type="term" value="P:dimethylallyl diphosphate biosynthetic process"/>
    <property type="evidence" value="ECO:0007669"/>
    <property type="project" value="UniProtKB-UniRule"/>
</dbReference>
<dbReference type="PANTHER" id="PTHR10885:SF0">
    <property type="entry name" value="ISOPENTENYL-DIPHOSPHATE DELTA-ISOMERASE"/>
    <property type="match status" value="1"/>
</dbReference>
<dbReference type="EC" id="5.3.3.2" evidence="3 10"/>
<dbReference type="CDD" id="cd02885">
    <property type="entry name" value="NUDIX_IPP_Isomerase"/>
    <property type="match status" value="1"/>
</dbReference>
<keyword evidence="4 10" id="KW-0963">Cytoplasm</keyword>
<dbReference type="EMBL" id="MKQR01000030">
    <property type="protein sequence ID" value="OLR89643.1"/>
    <property type="molecule type" value="Genomic_DNA"/>
</dbReference>
<dbReference type="HAMAP" id="MF_00202">
    <property type="entry name" value="Idi"/>
    <property type="match status" value="1"/>
</dbReference>
<dbReference type="OrthoDB" id="9809458at2"/>
<evidence type="ECO:0000313" key="14">
    <source>
        <dbReference type="Proteomes" id="UP000186040"/>
    </source>
</evidence>
<dbReference type="FunFam" id="3.90.79.10:FF:000009">
    <property type="entry name" value="Isopentenyl-diphosphate Delta-isomerase"/>
    <property type="match status" value="1"/>
</dbReference>
<keyword evidence="6 10" id="KW-0460">Magnesium</keyword>
<dbReference type="PANTHER" id="PTHR10885">
    <property type="entry name" value="ISOPENTENYL-DIPHOSPHATE DELTA-ISOMERASE"/>
    <property type="match status" value="1"/>
</dbReference>
<feature type="binding site" evidence="10">
    <location>
        <position position="69"/>
    </location>
    <ligand>
        <name>Mn(2+)</name>
        <dbReference type="ChEBI" id="CHEBI:29035"/>
    </ligand>
</feature>
<keyword evidence="7 10" id="KW-0464">Manganese</keyword>
<feature type="binding site" evidence="10">
    <location>
        <position position="25"/>
    </location>
    <ligand>
        <name>Mn(2+)</name>
        <dbReference type="ChEBI" id="CHEBI:29035"/>
    </ligand>
</feature>
<comment type="caution">
    <text evidence="13">The sequence shown here is derived from an EMBL/GenBank/DDBJ whole genome shotgun (WGS) entry which is preliminary data.</text>
</comment>
<feature type="domain" description="Nudix hydrolase" evidence="12">
    <location>
        <begin position="30"/>
        <end position="165"/>
    </location>
</feature>
<dbReference type="InterPro" id="IPR000086">
    <property type="entry name" value="NUDIX_hydrolase_dom"/>
</dbReference>
<feature type="binding site" evidence="10">
    <location>
        <position position="117"/>
    </location>
    <ligand>
        <name>Mn(2+)</name>
        <dbReference type="ChEBI" id="CHEBI:29035"/>
    </ligand>
</feature>
<feature type="active site" evidence="10 11">
    <location>
        <position position="67"/>
    </location>
</feature>
<keyword evidence="5 10" id="KW-0479">Metal-binding</keyword>
<evidence type="ECO:0000256" key="7">
    <source>
        <dbReference type="ARBA" id="ARBA00023211"/>
    </source>
</evidence>
<dbReference type="GO" id="GO:0046872">
    <property type="term" value="F:metal ion binding"/>
    <property type="evidence" value="ECO:0007669"/>
    <property type="project" value="UniProtKB-KW"/>
</dbReference>
<comment type="cofactor">
    <cofactor evidence="10">
        <name>Mg(2+)</name>
        <dbReference type="ChEBI" id="CHEBI:18420"/>
    </cofactor>
    <text evidence="10">Binds 1 Mg(2+) ion per subunit. The magnesium ion binds only when substrate is bound.</text>
</comment>
<dbReference type="AlphaFoldDB" id="A0A1Q9LC98"/>
<feature type="binding site" evidence="10">
    <location>
        <position position="32"/>
    </location>
    <ligand>
        <name>Mn(2+)</name>
        <dbReference type="ChEBI" id="CHEBI:29035"/>
    </ligand>
</feature>
<evidence type="ECO:0000256" key="9">
    <source>
        <dbReference type="ARBA" id="ARBA00023235"/>
    </source>
</evidence>
<evidence type="ECO:0000256" key="2">
    <source>
        <dbReference type="ARBA" id="ARBA00007579"/>
    </source>
</evidence>
<gene>
    <name evidence="10" type="primary">idi</name>
    <name evidence="13" type="ORF">BJP25_04785</name>
</gene>
<comment type="subcellular location">
    <subcellularLocation>
        <location evidence="10">Cytoplasm</location>
    </subcellularLocation>
</comment>
<dbReference type="InterPro" id="IPR056375">
    <property type="entry name" value="Idi_bact"/>
</dbReference>
<dbReference type="GO" id="GO:0005737">
    <property type="term" value="C:cytoplasm"/>
    <property type="evidence" value="ECO:0007669"/>
    <property type="project" value="UniProtKB-SubCell"/>
</dbReference>
<keyword evidence="14" id="KW-1185">Reference proteome</keyword>
<keyword evidence="9 10" id="KW-0413">Isomerase</keyword>
<evidence type="ECO:0000256" key="3">
    <source>
        <dbReference type="ARBA" id="ARBA00012057"/>
    </source>
</evidence>
<comment type="catalytic activity">
    <reaction evidence="10">
        <text>isopentenyl diphosphate = dimethylallyl diphosphate</text>
        <dbReference type="Rhea" id="RHEA:23284"/>
        <dbReference type="ChEBI" id="CHEBI:57623"/>
        <dbReference type="ChEBI" id="CHEBI:128769"/>
        <dbReference type="EC" id="5.3.3.2"/>
    </reaction>
</comment>
<dbReference type="Proteomes" id="UP000186040">
    <property type="component" value="Unassembled WGS sequence"/>
</dbReference>
<comment type="similarity">
    <text evidence="2 10">Belongs to the IPP isomerase type 1 family.</text>
</comment>
<dbReference type="NCBIfam" id="TIGR02150">
    <property type="entry name" value="IPP_isom_1"/>
    <property type="match status" value="1"/>
</dbReference>
<reference evidence="13 14" key="1">
    <citation type="submission" date="2016-10" db="EMBL/GenBank/DDBJ databases">
        <title>The Draft Genome Sequence of Actinokineospora bangkokensis 44EHWT reveals the biosynthetic pathway of antifungal compounds Thailandins with unusual extender unit butylmalonyl-CoA.</title>
        <authorList>
            <person name="Greule A."/>
            <person name="Intra B."/>
            <person name="Flemming S."/>
            <person name="Rommel M.G."/>
            <person name="Panbangred W."/>
            <person name="Bechthold A."/>
        </authorList>
    </citation>
    <scope>NUCLEOTIDE SEQUENCE [LARGE SCALE GENOMIC DNA]</scope>
    <source>
        <strain evidence="13 14">44EHW</strain>
    </source>
</reference>
<evidence type="ECO:0000256" key="6">
    <source>
        <dbReference type="ARBA" id="ARBA00022842"/>
    </source>
</evidence>
<evidence type="ECO:0000256" key="4">
    <source>
        <dbReference type="ARBA" id="ARBA00022490"/>
    </source>
</evidence>
<comment type="pathway">
    <text evidence="1 10">Isoprenoid biosynthesis; dimethylallyl diphosphate biosynthesis; dimethylallyl diphosphate from isopentenyl diphosphate: step 1/1.</text>
</comment>
<dbReference type="SUPFAM" id="SSF55811">
    <property type="entry name" value="Nudix"/>
    <property type="match status" value="1"/>
</dbReference>
<dbReference type="PROSITE" id="PS51462">
    <property type="entry name" value="NUDIX"/>
    <property type="match status" value="1"/>
</dbReference>
<dbReference type="GO" id="GO:0004452">
    <property type="term" value="F:isopentenyl-diphosphate delta-isomerase activity"/>
    <property type="evidence" value="ECO:0007669"/>
    <property type="project" value="UniProtKB-UniRule"/>
</dbReference>
<dbReference type="Gene3D" id="3.90.79.10">
    <property type="entry name" value="Nucleoside Triphosphate Pyrophosphohydrolase"/>
    <property type="match status" value="1"/>
</dbReference>
<keyword evidence="8 10" id="KW-0414">Isoprene biosynthesis</keyword>
<evidence type="ECO:0000256" key="11">
    <source>
        <dbReference type="PIRSR" id="PIRSR018427-1"/>
    </source>
</evidence>